<protein>
    <recommendedName>
        <fullName evidence="4">CCHC-type domain-containing protein</fullName>
    </recommendedName>
</protein>
<proteinExistence type="predicted"/>
<dbReference type="EMBL" id="JAZHXI010000012">
    <property type="protein sequence ID" value="KAL2065547.1"/>
    <property type="molecule type" value="Genomic_DNA"/>
</dbReference>
<keyword evidence="1" id="KW-0472">Membrane</keyword>
<keyword evidence="1" id="KW-0812">Transmembrane</keyword>
<evidence type="ECO:0000313" key="2">
    <source>
        <dbReference type="EMBL" id="KAL2065547.1"/>
    </source>
</evidence>
<dbReference type="Proteomes" id="UP001595075">
    <property type="component" value="Unassembled WGS sequence"/>
</dbReference>
<evidence type="ECO:0000256" key="1">
    <source>
        <dbReference type="SAM" id="Phobius"/>
    </source>
</evidence>
<name>A0ABR4C7C6_9HELO</name>
<feature type="transmembrane region" description="Helical" evidence="1">
    <location>
        <begin position="518"/>
        <end position="541"/>
    </location>
</feature>
<evidence type="ECO:0008006" key="4">
    <source>
        <dbReference type="Google" id="ProtNLM"/>
    </source>
</evidence>
<reference evidence="2 3" key="1">
    <citation type="journal article" date="2024" name="Commun. Biol.">
        <title>Comparative genomic analysis of thermophilic fungi reveals convergent evolutionary adaptations and gene losses.</title>
        <authorList>
            <person name="Steindorff A.S."/>
            <person name="Aguilar-Pontes M.V."/>
            <person name="Robinson A.J."/>
            <person name="Andreopoulos B."/>
            <person name="LaButti K."/>
            <person name="Kuo A."/>
            <person name="Mondo S."/>
            <person name="Riley R."/>
            <person name="Otillar R."/>
            <person name="Haridas S."/>
            <person name="Lipzen A."/>
            <person name="Grimwood J."/>
            <person name="Schmutz J."/>
            <person name="Clum A."/>
            <person name="Reid I.D."/>
            <person name="Moisan M.C."/>
            <person name="Butler G."/>
            <person name="Nguyen T.T.M."/>
            <person name="Dewar K."/>
            <person name="Conant G."/>
            <person name="Drula E."/>
            <person name="Henrissat B."/>
            <person name="Hansel C."/>
            <person name="Singer S."/>
            <person name="Hutchinson M.I."/>
            <person name="de Vries R.P."/>
            <person name="Natvig D.O."/>
            <person name="Powell A.J."/>
            <person name="Tsang A."/>
            <person name="Grigoriev I.V."/>
        </authorList>
    </citation>
    <scope>NUCLEOTIDE SEQUENCE [LARGE SCALE GENOMIC DNA]</scope>
    <source>
        <strain evidence="2 3">CBS 494.80</strain>
    </source>
</reference>
<accession>A0ABR4C7C6</accession>
<organism evidence="2 3">
    <name type="scientific">Oculimacula yallundae</name>
    <dbReference type="NCBI Taxonomy" id="86028"/>
    <lineage>
        <taxon>Eukaryota</taxon>
        <taxon>Fungi</taxon>
        <taxon>Dikarya</taxon>
        <taxon>Ascomycota</taxon>
        <taxon>Pezizomycotina</taxon>
        <taxon>Leotiomycetes</taxon>
        <taxon>Helotiales</taxon>
        <taxon>Ploettnerulaceae</taxon>
        <taxon>Oculimacula</taxon>
    </lineage>
</organism>
<keyword evidence="3" id="KW-1185">Reference proteome</keyword>
<sequence length="581" mass="66222">MPLRRTLSPYDIEDHVLRAQRYYPDLEPENAVNIYAEEERVADLFFRDKDGNRCVWRIELHYGGNPHQYCYSSVEDVVCRKTLISCSRRDAKHFIWWTDRLPMVDRPTPPEIAQIVGHPSESGWNLPSDHDRHLLKFPSELLNKILGYILTLDQGVKLQPITTTSNHKKAWSVPTYRNEYYHMPGSSGITEGPYLSILNMQDSDGPYTEYRHIFRKPIDATILRVNKDIHKTASGLLYGNNTLEFPTRPKDWKLNAGTCYRYGKRLHIHNPSPLKPDLTLINAHEVIAKDLASVHRKVPVQNLPGWMYHDGFLKFLYTIGPKNAALIRKLRFSGIVMLHDCGDDGDTGHGRCADDIAHSLKVYLPFLKTFCTGLETLIIQLLGEDDEIAAGRGLNDPTSTEGSLRPLLEQEIMHIKSLRKLVVTNHCGAVRDFALPTIDRVARRTKARTTAASKWSAHFLKLKNQRGENDEPGCGFCGEEHISAECWNLCNFCGEFGHFRKGCLPRDWVSLCCFFTSWSSITSLLTYFIVYFLLFLLLRLVSGPFFATMSPYLGLHPSETPHVREFGHISHCFSALPDGHG</sequence>
<evidence type="ECO:0000313" key="3">
    <source>
        <dbReference type="Proteomes" id="UP001595075"/>
    </source>
</evidence>
<keyword evidence="1" id="KW-1133">Transmembrane helix</keyword>
<gene>
    <name evidence="2" type="ORF">VTL71DRAFT_3217</name>
</gene>
<comment type="caution">
    <text evidence="2">The sequence shown here is derived from an EMBL/GenBank/DDBJ whole genome shotgun (WGS) entry which is preliminary data.</text>
</comment>